<feature type="region of interest" description="Disordered" evidence="1">
    <location>
        <begin position="74"/>
        <end position="95"/>
    </location>
</feature>
<protein>
    <submittedName>
        <fullName evidence="3">Putative secreted protein</fullName>
    </submittedName>
</protein>
<accession>A0A6B0U6N6</accession>
<evidence type="ECO:0000313" key="3">
    <source>
        <dbReference type="EMBL" id="MXU87308.1"/>
    </source>
</evidence>
<feature type="chain" id="PRO_5025684183" evidence="2">
    <location>
        <begin position="32"/>
        <end position="95"/>
    </location>
</feature>
<proteinExistence type="predicted"/>
<name>A0A6B0U6N6_IXORI</name>
<dbReference type="EMBL" id="GIFC01005225">
    <property type="protein sequence ID" value="MXU87308.1"/>
    <property type="molecule type" value="Transcribed_RNA"/>
</dbReference>
<evidence type="ECO:0000256" key="2">
    <source>
        <dbReference type="SAM" id="SignalP"/>
    </source>
</evidence>
<dbReference type="AlphaFoldDB" id="A0A6B0U6N6"/>
<keyword evidence="2" id="KW-0732">Signal</keyword>
<feature type="signal peptide" evidence="2">
    <location>
        <begin position="1"/>
        <end position="31"/>
    </location>
</feature>
<reference evidence="3" key="1">
    <citation type="submission" date="2019-12" db="EMBL/GenBank/DDBJ databases">
        <title>An insight into the sialome of adult female Ixodes ricinus ticks feeding for 6 days.</title>
        <authorList>
            <person name="Perner J."/>
            <person name="Ribeiro J.M.C."/>
        </authorList>
    </citation>
    <scope>NUCLEOTIDE SEQUENCE</scope>
    <source>
        <strain evidence="3">Semi-engorged</strain>
        <tissue evidence="3">Salivary glands</tissue>
    </source>
</reference>
<organism evidence="3">
    <name type="scientific">Ixodes ricinus</name>
    <name type="common">Common tick</name>
    <name type="synonym">Acarus ricinus</name>
    <dbReference type="NCBI Taxonomy" id="34613"/>
    <lineage>
        <taxon>Eukaryota</taxon>
        <taxon>Metazoa</taxon>
        <taxon>Ecdysozoa</taxon>
        <taxon>Arthropoda</taxon>
        <taxon>Chelicerata</taxon>
        <taxon>Arachnida</taxon>
        <taxon>Acari</taxon>
        <taxon>Parasitiformes</taxon>
        <taxon>Ixodida</taxon>
        <taxon>Ixodoidea</taxon>
        <taxon>Ixodidae</taxon>
        <taxon>Ixodinae</taxon>
        <taxon>Ixodes</taxon>
    </lineage>
</organism>
<evidence type="ECO:0000256" key="1">
    <source>
        <dbReference type="SAM" id="MobiDB-lite"/>
    </source>
</evidence>
<sequence>MLPWVSLTIGEPLVMMAHSYWLLTAADYVSAQLCVRTWCKRSSQRNTSTFCYGTHCAQMQVCVGAFRGAREAREASTSFPPRRTEHAGDVNACSS</sequence>